<evidence type="ECO:0000256" key="2">
    <source>
        <dbReference type="SAM" id="Phobius"/>
    </source>
</evidence>
<dbReference type="EMBL" id="VIWU01000001">
    <property type="protein sequence ID" value="TWF77013.1"/>
    <property type="molecule type" value="Genomic_DNA"/>
</dbReference>
<feature type="transmembrane region" description="Helical" evidence="2">
    <location>
        <begin position="41"/>
        <end position="66"/>
    </location>
</feature>
<organism evidence="3 4">
    <name type="scientific">Pseudonocardia hierapolitana</name>
    <dbReference type="NCBI Taxonomy" id="1128676"/>
    <lineage>
        <taxon>Bacteria</taxon>
        <taxon>Bacillati</taxon>
        <taxon>Actinomycetota</taxon>
        <taxon>Actinomycetes</taxon>
        <taxon>Pseudonocardiales</taxon>
        <taxon>Pseudonocardiaceae</taxon>
        <taxon>Pseudonocardia</taxon>
    </lineage>
</organism>
<feature type="transmembrane region" description="Helical" evidence="2">
    <location>
        <begin position="111"/>
        <end position="132"/>
    </location>
</feature>
<keyword evidence="4" id="KW-1185">Reference proteome</keyword>
<dbReference type="AlphaFoldDB" id="A0A561SQ81"/>
<keyword evidence="2" id="KW-0472">Membrane</keyword>
<accession>A0A561SQ81</accession>
<keyword evidence="2" id="KW-0812">Transmembrane</keyword>
<evidence type="ECO:0000313" key="3">
    <source>
        <dbReference type="EMBL" id="TWF77013.1"/>
    </source>
</evidence>
<sequence>MMTIRSARQLAEIGAPGAVIGVIAGAVVGVLAGIVGQPLGWALTGAVMLAVPLACVGGCYGVLTGLGHAKPGMFTPAAVLWLVGFPLSRLWHETMTPVVLGGPATPPDDVVTFLLYQALVGMGFAIGFIWLYERIIPGWLAQIKDHNPYAERVYARYIAHAEHMWNLREQRRARRQAGHAPGQVGPPGGTTKVRAKRSS</sequence>
<gene>
    <name evidence="3" type="ORF">FHX44_112912</name>
</gene>
<protein>
    <submittedName>
        <fullName evidence="3">Uncharacterized protein</fullName>
    </submittedName>
</protein>
<evidence type="ECO:0000256" key="1">
    <source>
        <dbReference type="SAM" id="MobiDB-lite"/>
    </source>
</evidence>
<dbReference type="Proteomes" id="UP000321261">
    <property type="component" value="Unassembled WGS sequence"/>
</dbReference>
<proteinExistence type="predicted"/>
<feature type="transmembrane region" description="Helical" evidence="2">
    <location>
        <begin position="73"/>
        <end position="91"/>
    </location>
</feature>
<feature type="region of interest" description="Disordered" evidence="1">
    <location>
        <begin position="171"/>
        <end position="199"/>
    </location>
</feature>
<feature type="transmembrane region" description="Helical" evidence="2">
    <location>
        <begin position="12"/>
        <end position="35"/>
    </location>
</feature>
<comment type="caution">
    <text evidence="3">The sequence shown here is derived from an EMBL/GenBank/DDBJ whole genome shotgun (WGS) entry which is preliminary data.</text>
</comment>
<keyword evidence="2" id="KW-1133">Transmembrane helix</keyword>
<reference evidence="3 4" key="1">
    <citation type="submission" date="2019-06" db="EMBL/GenBank/DDBJ databases">
        <title>Sequencing the genomes of 1000 actinobacteria strains.</title>
        <authorList>
            <person name="Klenk H.-P."/>
        </authorList>
    </citation>
    <scope>NUCLEOTIDE SEQUENCE [LARGE SCALE GENOMIC DNA]</scope>
    <source>
        <strain evidence="3 4">DSM 45671</strain>
    </source>
</reference>
<evidence type="ECO:0000313" key="4">
    <source>
        <dbReference type="Proteomes" id="UP000321261"/>
    </source>
</evidence>
<name>A0A561SQ81_9PSEU</name>